<feature type="region of interest" description="Disordered" evidence="5">
    <location>
        <begin position="597"/>
        <end position="625"/>
    </location>
</feature>
<feature type="compositionally biased region" description="Low complexity" evidence="5">
    <location>
        <begin position="643"/>
        <end position="658"/>
    </location>
</feature>
<feature type="region of interest" description="Disordered" evidence="5">
    <location>
        <begin position="1"/>
        <end position="68"/>
    </location>
</feature>
<dbReference type="Pfam" id="PF03108">
    <property type="entry name" value="DBD_Tnp_Mut"/>
    <property type="match status" value="1"/>
</dbReference>
<feature type="region of interest" description="Disordered" evidence="5">
    <location>
        <begin position="539"/>
        <end position="574"/>
    </location>
</feature>
<dbReference type="InterPro" id="IPR004332">
    <property type="entry name" value="Transposase_MuDR"/>
</dbReference>
<evidence type="ECO:0000256" key="5">
    <source>
        <dbReference type="SAM" id="MobiDB-lite"/>
    </source>
</evidence>
<dbReference type="PANTHER" id="PTHR31973">
    <property type="entry name" value="POLYPROTEIN, PUTATIVE-RELATED"/>
    <property type="match status" value="1"/>
</dbReference>
<dbReference type="InterPro" id="IPR018289">
    <property type="entry name" value="MULE_transposase_dom"/>
</dbReference>
<evidence type="ECO:0000256" key="4">
    <source>
        <dbReference type="PROSITE-ProRule" id="PRU00325"/>
    </source>
</evidence>
<organism evidence="7 8">
    <name type="scientific">Liquidambar formosana</name>
    <name type="common">Formosan gum</name>
    <dbReference type="NCBI Taxonomy" id="63359"/>
    <lineage>
        <taxon>Eukaryota</taxon>
        <taxon>Viridiplantae</taxon>
        <taxon>Streptophyta</taxon>
        <taxon>Embryophyta</taxon>
        <taxon>Tracheophyta</taxon>
        <taxon>Spermatophyta</taxon>
        <taxon>Magnoliopsida</taxon>
        <taxon>eudicotyledons</taxon>
        <taxon>Gunneridae</taxon>
        <taxon>Pentapetalae</taxon>
        <taxon>Saxifragales</taxon>
        <taxon>Altingiaceae</taxon>
        <taxon>Liquidambar</taxon>
    </lineage>
</organism>
<feature type="compositionally biased region" description="Basic residues" evidence="5">
    <location>
        <begin position="540"/>
        <end position="549"/>
    </location>
</feature>
<dbReference type="PROSITE" id="PS50966">
    <property type="entry name" value="ZF_SWIM"/>
    <property type="match status" value="1"/>
</dbReference>
<dbReference type="AlphaFoldDB" id="A0AAP0S431"/>
<dbReference type="SMART" id="SM00575">
    <property type="entry name" value="ZnF_PMZ"/>
    <property type="match status" value="1"/>
</dbReference>
<dbReference type="Pfam" id="PF04434">
    <property type="entry name" value="SWIM"/>
    <property type="match status" value="1"/>
</dbReference>
<evidence type="ECO:0000259" key="6">
    <source>
        <dbReference type="PROSITE" id="PS50966"/>
    </source>
</evidence>
<feature type="compositionally biased region" description="Polar residues" evidence="5">
    <location>
        <begin position="53"/>
        <end position="63"/>
    </location>
</feature>
<feature type="region of interest" description="Disordered" evidence="5">
    <location>
        <begin position="643"/>
        <end position="664"/>
    </location>
</feature>
<evidence type="ECO:0000256" key="2">
    <source>
        <dbReference type="ARBA" id="ARBA00022771"/>
    </source>
</evidence>
<keyword evidence="8" id="KW-1185">Reference proteome</keyword>
<keyword evidence="2 4" id="KW-0863">Zinc-finger</keyword>
<dbReference type="InterPro" id="IPR007527">
    <property type="entry name" value="Znf_SWIM"/>
</dbReference>
<protein>
    <recommendedName>
        <fullName evidence="6">SWIM-type domain-containing protein</fullName>
    </recommendedName>
</protein>
<keyword evidence="1" id="KW-0479">Metal-binding</keyword>
<dbReference type="Pfam" id="PF10551">
    <property type="entry name" value="MULE"/>
    <property type="match status" value="1"/>
</dbReference>
<dbReference type="Proteomes" id="UP001415857">
    <property type="component" value="Unassembled WGS sequence"/>
</dbReference>
<sequence>MDDENLFDVSVASNEIIKGDGQDECNEDEGEGSSGDEVVGEVSFKQPPHSDYDNSSNAPSVANSDEEDEFYAKQPKFPKYNEPLDIKDIKFEIGQTFKDSKDAKEAVRNYAIAGGHHIRFIRNAYDRVTARCAEGCEWYFHSSWMQVDKTFQCKALISTHSCARTFKNPLMTSSWLAKKYLEKWRENPKWSITDFRNKISDDYVVRVSRIQAYNAKKKALEIVNGKHTKQFKKIWDYTHALLRSNESSTVKLLIDTPSILNAPPIFQRLYICIAACKKGFLADCRPFIGVDGCFLKGPTGGQLLAAVGRDGNNQMFPIAFAVVEGETKESWAWFFKLLLEDIRTEQRWTFMSDQQKEAVKATTVPDWKQHMKKISVINPDAHKLIEKNDPATWTRSAFSTFSQCNQLLNNMSESFNAYILESRDKPVITMAELIREALMCIPKWASDNLFEVKCHGEKNIVNLVAYTCTCRKWDLTGIPCKHAISAIFFKHEVVEDYVSHWYTVDTYMRAYEHIIYPVLSEHFWEDSGCRAVAPPLYRKQPGRPRKLRRKDPLESNKPCKVRKTGPSNSKKPVPCRVRKTGVRMSYSNYKQYGHNKKSCKAPPVGATPDAPAAARKGKLPVGDKISSAPGHLPFFPSLWGSQAASGSAGGLAAAASGSHYDSAS</sequence>
<evidence type="ECO:0000256" key="3">
    <source>
        <dbReference type="ARBA" id="ARBA00022833"/>
    </source>
</evidence>
<dbReference type="GO" id="GO:0008270">
    <property type="term" value="F:zinc ion binding"/>
    <property type="evidence" value="ECO:0007669"/>
    <property type="project" value="UniProtKB-KW"/>
</dbReference>
<dbReference type="EMBL" id="JBBPBK010000004">
    <property type="protein sequence ID" value="KAK9286924.1"/>
    <property type="molecule type" value="Genomic_DNA"/>
</dbReference>
<accession>A0AAP0S431</accession>
<reference evidence="7 8" key="1">
    <citation type="journal article" date="2024" name="Plant J.">
        <title>Genome sequences and population genomics reveal climatic adaptation and genomic divergence between two closely related sweetgum species.</title>
        <authorList>
            <person name="Xu W.Q."/>
            <person name="Ren C.Q."/>
            <person name="Zhang X.Y."/>
            <person name="Comes H.P."/>
            <person name="Liu X.H."/>
            <person name="Li Y.G."/>
            <person name="Kettle C.J."/>
            <person name="Jalonen R."/>
            <person name="Gaisberger H."/>
            <person name="Ma Y.Z."/>
            <person name="Qiu Y.X."/>
        </authorList>
    </citation>
    <scope>NUCLEOTIDE SEQUENCE [LARGE SCALE GENOMIC DNA]</scope>
    <source>
        <strain evidence="7">Hangzhou</strain>
    </source>
</reference>
<feature type="compositionally biased region" description="Acidic residues" evidence="5">
    <location>
        <begin position="22"/>
        <end position="31"/>
    </location>
</feature>
<keyword evidence="3" id="KW-0862">Zinc</keyword>
<comment type="caution">
    <text evidence="7">The sequence shown here is derived from an EMBL/GenBank/DDBJ whole genome shotgun (WGS) entry which is preliminary data.</text>
</comment>
<evidence type="ECO:0000313" key="7">
    <source>
        <dbReference type="EMBL" id="KAK9286924.1"/>
    </source>
</evidence>
<name>A0AAP0S431_LIQFO</name>
<feature type="domain" description="SWIM-type" evidence="6">
    <location>
        <begin position="450"/>
        <end position="491"/>
    </location>
</feature>
<dbReference type="PANTHER" id="PTHR31973:SF187">
    <property type="entry name" value="MUTATOR TRANSPOSASE MUDRA PROTEIN"/>
    <property type="match status" value="1"/>
</dbReference>
<gene>
    <name evidence="7" type="ORF">L1049_015332</name>
</gene>
<proteinExistence type="predicted"/>
<evidence type="ECO:0000313" key="8">
    <source>
        <dbReference type="Proteomes" id="UP001415857"/>
    </source>
</evidence>
<evidence type="ECO:0000256" key="1">
    <source>
        <dbReference type="ARBA" id="ARBA00022723"/>
    </source>
</evidence>
<dbReference type="InterPro" id="IPR006564">
    <property type="entry name" value="Znf_PMZ"/>
</dbReference>